<gene>
    <name evidence="2" type="ORF">Lnau_0474</name>
</gene>
<organism evidence="2 3">
    <name type="scientific">Legionella nautarum</name>
    <dbReference type="NCBI Taxonomy" id="45070"/>
    <lineage>
        <taxon>Bacteria</taxon>
        <taxon>Pseudomonadati</taxon>
        <taxon>Pseudomonadota</taxon>
        <taxon>Gammaproteobacteria</taxon>
        <taxon>Legionellales</taxon>
        <taxon>Legionellaceae</taxon>
        <taxon>Legionella</taxon>
    </lineage>
</organism>
<dbReference type="STRING" id="45070.Lnau_0474"/>
<feature type="transmembrane region" description="Helical" evidence="1">
    <location>
        <begin position="204"/>
        <end position="223"/>
    </location>
</feature>
<sequence length="634" mass="71754">MNKEIKPFARLKLNALSEIFLKSFLLVIIVSVFVPFSPKMPAPGLDPSWALGLNQALAQGLAFGKDIVFTLGPYSAIYTKAYHPSTDLMMMSGSFYLALSYWICFLFLMRGIKWHWTLLFCGLLVTMIYVRDSLLFSYPLLVALACFKINACEKPVGLTHSVYLALFFAPFGLFPLIKGSLLILCVFTALLCAGYFLINKKNQFALICLLSPLVSLELFWLTAGQSTSHLLAYLTSTIALASSFTEAMSVGGIPNEIILYLVNSALIFLFIASRKQLPTNARLFILGIFFIFLFLSFKTGFTRHYGHAFIASSSILIAALTLPFLFNSKLTLFLILFSLNTWSYINSHYTHISIANNFKSTYTAAWFGLEHRIKSPNSFKQDFELAMNFLQQREPFPSLSGTTDIYSSNQSYLIASPNTWSPRPIFQSYSVFSANFAEKNRRHLLGGNRPDHIIFRIEPIDERIPSLEDGSSWPLLIANYQPIGFKNDFLFLQKKNSIVENPTQLLVSERHFIGENVELPKTTHPLFAEIDIKSTLGGQLAILFFKPVPLQISFELQNGMKKQYRFIRNMAKSGFLLSPLIENTVEFALLYEQADELDAKAVKSFQISFDQGQAWQWAQEYVVHFKTLNSIQTS</sequence>
<evidence type="ECO:0000313" key="3">
    <source>
        <dbReference type="Proteomes" id="UP000054725"/>
    </source>
</evidence>
<feature type="transmembrane region" description="Helical" evidence="1">
    <location>
        <begin position="114"/>
        <end position="130"/>
    </location>
</feature>
<keyword evidence="3" id="KW-1185">Reference proteome</keyword>
<feature type="transmembrane region" description="Helical" evidence="1">
    <location>
        <begin position="181"/>
        <end position="198"/>
    </location>
</feature>
<feature type="transmembrane region" description="Helical" evidence="1">
    <location>
        <begin position="307"/>
        <end position="326"/>
    </location>
</feature>
<feature type="transmembrane region" description="Helical" evidence="1">
    <location>
        <begin position="88"/>
        <end position="108"/>
    </location>
</feature>
<dbReference type="Proteomes" id="UP000054725">
    <property type="component" value="Unassembled WGS sequence"/>
</dbReference>
<feature type="transmembrane region" description="Helical" evidence="1">
    <location>
        <begin position="257"/>
        <end position="274"/>
    </location>
</feature>
<evidence type="ECO:0000256" key="1">
    <source>
        <dbReference type="SAM" id="Phobius"/>
    </source>
</evidence>
<keyword evidence="1" id="KW-1133">Transmembrane helix</keyword>
<dbReference type="RefSeq" id="WP_058503557.1">
    <property type="nucleotide sequence ID" value="NZ_CAAAIF010000001.1"/>
</dbReference>
<dbReference type="PATRIC" id="fig|45070.6.peg.498"/>
<evidence type="ECO:0000313" key="2">
    <source>
        <dbReference type="EMBL" id="KTD38664.1"/>
    </source>
</evidence>
<proteinExistence type="predicted"/>
<comment type="caution">
    <text evidence="2">The sequence shown here is derived from an EMBL/GenBank/DDBJ whole genome shotgun (WGS) entry which is preliminary data.</text>
</comment>
<reference evidence="2 3" key="1">
    <citation type="submission" date="2015-11" db="EMBL/GenBank/DDBJ databases">
        <title>Genomic analysis of 38 Legionella species identifies large and diverse effector repertoires.</title>
        <authorList>
            <person name="Burstein D."/>
            <person name="Amaro F."/>
            <person name="Zusman T."/>
            <person name="Lifshitz Z."/>
            <person name="Cohen O."/>
            <person name="Gilbert J.A."/>
            <person name="Pupko T."/>
            <person name="Shuman H.A."/>
            <person name="Segal G."/>
        </authorList>
    </citation>
    <scope>NUCLEOTIDE SEQUENCE [LARGE SCALE GENOMIC DNA]</scope>
    <source>
        <strain evidence="2 3">ATCC 49506</strain>
    </source>
</reference>
<feature type="transmembrane region" description="Helical" evidence="1">
    <location>
        <begin position="281"/>
        <end position="301"/>
    </location>
</feature>
<accession>A0A0W0X2E7</accession>
<feature type="transmembrane region" description="Helical" evidence="1">
    <location>
        <begin position="20"/>
        <end position="36"/>
    </location>
</feature>
<dbReference type="EMBL" id="LNYO01000005">
    <property type="protein sequence ID" value="KTD38664.1"/>
    <property type="molecule type" value="Genomic_DNA"/>
</dbReference>
<protein>
    <submittedName>
        <fullName evidence="2">Transmembrane protein</fullName>
    </submittedName>
</protein>
<keyword evidence="1" id="KW-0472">Membrane</keyword>
<dbReference type="AlphaFoldDB" id="A0A0W0X2E7"/>
<name>A0A0W0X2E7_9GAMM</name>
<keyword evidence="1 2" id="KW-0812">Transmembrane</keyword>